<dbReference type="GO" id="GO:0003723">
    <property type="term" value="F:RNA binding"/>
    <property type="evidence" value="ECO:0007669"/>
    <property type="project" value="InterPro"/>
</dbReference>
<keyword evidence="5" id="KW-1185">Reference proteome</keyword>
<dbReference type="EMBL" id="RQEP01000019">
    <property type="protein sequence ID" value="TGJ99780.1"/>
    <property type="molecule type" value="Genomic_DNA"/>
</dbReference>
<evidence type="ECO:0000256" key="1">
    <source>
        <dbReference type="ARBA" id="ARBA00010876"/>
    </source>
</evidence>
<dbReference type="OrthoDB" id="305739at2"/>
<accession>A0A4R9FMW6</accession>
<dbReference type="InterPro" id="IPR006224">
    <property type="entry name" value="PsdUridine_synth_RluA-like_CS"/>
</dbReference>
<evidence type="ECO:0000256" key="2">
    <source>
        <dbReference type="ARBA" id="ARBA00023235"/>
    </source>
</evidence>
<dbReference type="SUPFAM" id="SSF55120">
    <property type="entry name" value="Pseudouridine synthase"/>
    <property type="match status" value="1"/>
</dbReference>
<reference evidence="4" key="1">
    <citation type="journal article" date="2019" name="PLoS Negl. Trop. Dis.">
        <title>Revisiting the worldwide diversity of Leptospira species in the environment.</title>
        <authorList>
            <person name="Vincent A.T."/>
            <person name="Schiettekatte O."/>
            <person name="Bourhy P."/>
            <person name="Veyrier F.J."/>
            <person name="Picardeau M."/>
        </authorList>
    </citation>
    <scope>NUCLEOTIDE SEQUENCE [LARGE SCALE GENOMIC DNA]</scope>
    <source>
        <strain evidence="4">SSS9</strain>
    </source>
</reference>
<dbReference type="PANTHER" id="PTHR21600:SF44">
    <property type="entry name" value="RIBOSOMAL LARGE SUBUNIT PSEUDOURIDINE SYNTHASE D"/>
    <property type="match status" value="1"/>
</dbReference>
<dbReference type="Proteomes" id="UP000297453">
    <property type="component" value="Unassembled WGS sequence"/>
</dbReference>
<dbReference type="PANTHER" id="PTHR21600">
    <property type="entry name" value="MITOCHONDRIAL RNA PSEUDOURIDINE SYNTHASE"/>
    <property type="match status" value="1"/>
</dbReference>
<dbReference type="AlphaFoldDB" id="A0A4R9FMW6"/>
<gene>
    <name evidence="4" type="ORF">EHO59_17455</name>
</gene>
<dbReference type="GO" id="GO:0000455">
    <property type="term" value="P:enzyme-directed rRNA pseudouridine synthesis"/>
    <property type="evidence" value="ECO:0007669"/>
    <property type="project" value="TreeGrafter"/>
</dbReference>
<dbReference type="CDD" id="cd02869">
    <property type="entry name" value="PseudoU_synth_RluA_like"/>
    <property type="match status" value="1"/>
</dbReference>
<comment type="similarity">
    <text evidence="1">Belongs to the pseudouridine synthase RluA family.</text>
</comment>
<dbReference type="InterPro" id="IPR050188">
    <property type="entry name" value="RluA_PseudoU_synthase"/>
</dbReference>
<organism evidence="4 5">
    <name type="scientific">Leptospira semungkisensis</name>
    <dbReference type="NCBI Taxonomy" id="2484985"/>
    <lineage>
        <taxon>Bacteria</taxon>
        <taxon>Pseudomonadati</taxon>
        <taxon>Spirochaetota</taxon>
        <taxon>Spirochaetia</taxon>
        <taxon>Leptospirales</taxon>
        <taxon>Leptospiraceae</taxon>
        <taxon>Leptospira</taxon>
    </lineage>
</organism>
<proteinExistence type="inferred from homology"/>
<feature type="domain" description="Pseudouridine synthase RsuA/RluA-like" evidence="3">
    <location>
        <begin position="24"/>
        <end position="167"/>
    </location>
</feature>
<dbReference type="PROSITE" id="PS01129">
    <property type="entry name" value="PSI_RLU"/>
    <property type="match status" value="1"/>
</dbReference>
<evidence type="ECO:0000259" key="3">
    <source>
        <dbReference type="Pfam" id="PF00849"/>
    </source>
</evidence>
<dbReference type="GO" id="GO:0140098">
    <property type="term" value="F:catalytic activity, acting on RNA"/>
    <property type="evidence" value="ECO:0007669"/>
    <property type="project" value="UniProtKB-ARBA"/>
</dbReference>
<dbReference type="RefSeq" id="WP_135589869.1">
    <property type="nucleotide sequence ID" value="NZ_RQEP01000019.1"/>
</dbReference>
<evidence type="ECO:0000313" key="4">
    <source>
        <dbReference type="EMBL" id="TGJ99780.1"/>
    </source>
</evidence>
<dbReference type="Gene3D" id="3.30.2350.10">
    <property type="entry name" value="Pseudouridine synthase"/>
    <property type="match status" value="1"/>
</dbReference>
<keyword evidence="2" id="KW-0413">Isomerase</keyword>
<dbReference type="InterPro" id="IPR006145">
    <property type="entry name" value="PsdUridine_synth_RsuA/RluA"/>
</dbReference>
<protein>
    <submittedName>
        <fullName evidence="4">RNA pseudouridine synthase</fullName>
    </submittedName>
</protein>
<sequence length="238" mass="27320">MMSSKTRWEIPKSPIQKHYEKGFLLVVEKPPGIPSHATFDPNRPNLEDLLRKQEKNPSLRLVHRLDLDTSGLLLACIDPTQNKEADKILSESEKTYICITRGVPSQKEFRVECFLKDGKGRVSSVRSGGKKAITDFKILSSNPEKGISILAAKLLTGRRHQIRFHLSMVGTPILGDETYGESFREKKKHLVPEPNRFLLHSYLLQFKNEFQEEIRIVSKLPSDFESYLHFFSGLRFPE</sequence>
<name>A0A4R9FMW6_9LEPT</name>
<dbReference type="GO" id="GO:0009982">
    <property type="term" value="F:pseudouridine synthase activity"/>
    <property type="evidence" value="ECO:0007669"/>
    <property type="project" value="InterPro"/>
</dbReference>
<comment type="caution">
    <text evidence="4">The sequence shown here is derived from an EMBL/GenBank/DDBJ whole genome shotgun (WGS) entry which is preliminary data.</text>
</comment>
<evidence type="ECO:0000313" key="5">
    <source>
        <dbReference type="Proteomes" id="UP000297453"/>
    </source>
</evidence>
<dbReference type="InterPro" id="IPR020103">
    <property type="entry name" value="PsdUridine_synth_cat_dom_sf"/>
</dbReference>
<dbReference type="Pfam" id="PF00849">
    <property type="entry name" value="PseudoU_synth_2"/>
    <property type="match status" value="1"/>
</dbReference>